<dbReference type="Pfam" id="PF01266">
    <property type="entry name" value="DAO"/>
    <property type="match status" value="1"/>
</dbReference>
<accession>A0A9Q8QMQ0</accession>
<keyword evidence="7" id="KW-0472">Membrane</keyword>
<dbReference type="GO" id="GO:0071949">
    <property type="term" value="F:FAD binding"/>
    <property type="evidence" value="ECO:0007669"/>
    <property type="project" value="InterPro"/>
</dbReference>
<feature type="transmembrane region" description="Helical" evidence="7">
    <location>
        <begin position="174"/>
        <end position="196"/>
    </location>
</feature>
<dbReference type="SUPFAM" id="SSF51971">
    <property type="entry name" value="Nucleotide-binding domain"/>
    <property type="match status" value="1"/>
</dbReference>
<feature type="region of interest" description="Disordered" evidence="6">
    <location>
        <begin position="218"/>
        <end position="249"/>
    </location>
</feature>
<evidence type="ECO:0000256" key="3">
    <source>
        <dbReference type="ARBA" id="ARBA00022630"/>
    </source>
</evidence>
<dbReference type="GO" id="GO:0019478">
    <property type="term" value="P:D-amino acid catabolic process"/>
    <property type="evidence" value="ECO:0007669"/>
    <property type="project" value="TreeGrafter"/>
</dbReference>
<dbReference type="Gene3D" id="3.40.50.720">
    <property type="entry name" value="NAD(P)-binding Rossmann-like Domain"/>
    <property type="match status" value="2"/>
</dbReference>
<dbReference type="RefSeq" id="XP_047844758.1">
    <property type="nucleotide sequence ID" value="XM_047988760.1"/>
</dbReference>
<evidence type="ECO:0000256" key="2">
    <source>
        <dbReference type="ARBA" id="ARBA00006730"/>
    </source>
</evidence>
<organism evidence="9 10">
    <name type="scientific">Purpureocillium takamizusanense</name>
    <dbReference type="NCBI Taxonomy" id="2060973"/>
    <lineage>
        <taxon>Eukaryota</taxon>
        <taxon>Fungi</taxon>
        <taxon>Dikarya</taxon>
        <taxon>Ascomycota</taxon>
        <taxon>Pezizomycotina</taxon>
        <taxon>Sordariomycetes</taxon>
        <taxon>Hypocreomycetidae</taxon>
        <taxon>Hypocreales</taxon>
        <taxon>Ophiocordycipitaceae</taxon>
        <taxon>Purpureocillium</taxon>
    </lineage>
</organism>
<dbReference type="PANTHER" id="PTHR11530:SF11">
    <property type="entry name" value="D-ASPARTATE OXIDASE"/>
    <property type="match status" value="1"/>
</dbReference>
<dbReference type="InterPro" id="IPR006076">
    <property type="entry name" value="FAD-dep_OxRdtase"/>
</dbReference>
<evidence type="ECO:0000256" key="7">
    <source>
        <dbReference type="SAM" id="Phobius"/>
    </source>
</evidence>
<dbReference type="GeneID" id="72069227"/>
<keyword evidence="5" id="KW-0560">Oxidoreductase</keyword>
<evidence type="ECO:0000256" key="6">
    <source>
        <dbReference type="SAM" id="MobiDB-lite"/>
    </source>
</evidence>
<dbReference type="EMBL" id="CP086359">
    <property type="protein sequence ID" value="UNI21277.1"/>
    <property type="molecule type" value="Genomic_DNA"/>
</dbReference>
<name>A0A9Q8QMQ0_9HYPO</name>
<evidence type="ECO:0000313" key="10">
    <source>
        <dbReference type="Proteomes" id="UP000829364"/>
    </source>
</evidence>
<feature type="domain" description="FAD dependent oxidoreductase" evidence="8">
    <location>
        <begin position="33"/>
        <end position="324"/>
    </location>
</feature>
<evidence type="ECO:0000256" key="5">
    <source>
        <dbReference type="ARBA" id="ARBA00023002"/>
    </source>
</evidence>
<dbReference type="AlphaFoldDB" id="A0A9Q8QMQ0"/>
<evidence type="ECO:0000313" key="9">
    <source>
        <dbReference type="EMBL" id="UNI21277.1"/>
    </source>
</evidence>
<evidence type="ECO:0000256" key="4">
    <source>
        <dbReference type="ARBA" id="ARBA00022827"/>
    </source>
</evidence>
<dbReference type="GO" id="GO:0005737">
    <property type="term" value="C:cytoplasm"/>
    <property type="evidence" value="ECO:0007669"/>
    <property type="project" value="TreeGrafter"/>
</dbReference>
<evidence type="ECO:0000256" key="1">
    <source>
        <dbReference type="ARBA" id="ARBA00001974"/>
    </source>
</evidence>
<protein>
    <submittedName>
        <fullName evidence="9">D-aspartate oxidase, variant 2</fullName>
    </submittedName>
</protein>
<keyword evidence="4" id="KW-0274">FAD</keyword>
<gene>
    <name evidence="9" type="primary">IFG3_2</name>
    <name evidence="9" type="ORF">JDV02_007279</name>
</gene>
<keyword evidence="3" id="KW-0285">Flavoprotein</keyword>
<proteinExistence type="inferred from homology"/>
<keyword evidence="10" id="KW-1185">Reference proteome</keyword>
<evidence type="ECO:0000259" key="8">
    <source>
        <dbReference type="Pfam" id="PF01266"/>
    </source>
</evidence>
<comment type="similarity">
    <text evidence="2">Belongs to the DAMOX/DASOX family.</text>
</comment>
<dbReference type="SUPFAM" id="SSF54373">
    <property type="entry name" value="FAD-linked reductases, C-terminal domain"/>
    <property type="match status" value="1"/>
</dbReference>
<dbReference type="Proteomes" id="UP000829364">
    <property type="component" value="Chromosome 6"/>
</dbReference>
<keyword evidence="7" id="KW-0812">Transmembrane</keyword>
<dbReference type="OrthoDB" id="2015447at2759"/>
<keyword evidence="7" id="KW-1133">Transmembrane helix</keyword>
<dbReference type="InterPro" id="IPR023209">
    <property type="entry name" value="DAO"/>
</dbReference>
<dbReference type="Gene3D" id="3.30.9.10">
    <property type="entry name" value="D-Amino Acid Oxidase, subunit A, domain 2"/>
    <property type="match status" value="2"/>
</dbReference>
<dbReference type="PROSITE" id="PS00677">
    <property type="entry name" value="DAO"/>
    <property type="match status" value="1"/>
</dbReference>
<sequence>MRLASERGREAYVARAHSIEYWDSDAPRDKIRAISEYLEDFRVIPAHELPSGVEYGISATTVTVNAPKHIEYLFRRLRDQHGVRFVRRRLDSIDAAFASPDTKVVFHCSGIAARTLPGVEDGKCFPTRGQVVLVRAPAVKSNVMRHGRGYETYVIPRPHSNGNAILGGYMQKGVLYAFFFLVVAVVVVLLSLLVSLQSSLCSPFPPFPLDPLLCPPSPHQRHRHTRRRRAPSPSTPPNPTEPCYESANDASTYAQESESIVSRTTGLSRELREGGLEVLAAFAGMRPSREGGARVEREERHGRALVHNYGAGGTGFQAGYGMALDAVAAADDVLRELKGDDGPRSRL</sequence>
<dbReference type="InterPro" id="IPR006181">
    <property type="entry name" value="D-amino_acid_oxidase_CS"/>
</dbReference>
<comment type="cofactor">
    <cofactor evidence="1">
        <name>FAD</name>
        <dbReference type="ChEBI" id="CHEBI:57692"/>
    </cofactor>
</comment>
<dbReference type="PANTHER" id="PTHR11530">
    <property type="entry name" value="D-AMINO ACID OXIDASE"/>
    <property type="match status" value="1"/>
</dbReference>
<feature type="compositionally biased region" description="Basic residues" evidence="6">
    <location>
        <begin position="219"/>
        <end position="230"/>
    </location>
</feature>
<reference evidence="9" key="1">
    <citation type="submission" date="2021-11" db="EMBL/GenBank/DDBJ databases">
        <title>Purpureocillium_takamizusanense_genome.</title>
        <authorList>
            <person name="Nguyen N.-H."/>
        </authorList>
    </citation>
    <scope>NUCLEOTIDE SEQUENCE</scope>
    <source>
        <strain evidence="9">PT3</strain>
    </source>
</reference>
<dbReference type="GO" id="GO:0003884">
    <property type="term" value="F:D-amino-acid oxidase activity"/>
    <property type="evidence" value="ECO:0007669"/>
    <property type="project" value="InterPro"/>
</dbReference>